<evidence type="ECO:0000313" key="1">
    <source>
        <dbReference type="EMBL" id="CAB4942851.1"/>
    </source>
</evidence>
<dbReference type="EMBL" id="CAFBNC010000074">
    <property type="protein sequence ID" value="CAB4942851.1"/>
    <property type="molecule type" value="Genomic_DNA"/>
</dbReference>
<gene>
    <name evidence="1" type="ORF">UFOPK3733_01396</name>
</gene>
<name>A0A6J7JJX2_9ZZZZ</name>
<accession>A0A6J7JJX2</accession>
<sequence>MNCCSEPEELIAQTTRDSDRDCRATKVHGETLADLSQIRVISIAALLADSETSADTICSWAQNTTRQPAGVLAVDEQRFAVHDHCAITAGAEHKSSGSGGEVA</sequence>
<organism evidence="1">
    <name type="scientific">freshwater metagenome</name>
    <dbReference type="NCBI Taxonomy" id="449393"/>
    <lineage>
        <taxon>unclassified sequences</taxon>
        <taxon>metagenomes</taxon>
        <taxon>ecological metagenomes</taxon>
    </lineage>
</organism>
<dbReference type="AlphaFoldDB" id="A0A6J7JJX2"/>
<proteinExistence type="predicted"/>
<protein>
    <submittedName>
        <fullName evidence="1">Unannotated protein</fullName>
    </submittedName>
</protein>
<reference evidence="1" key="1">
    <citation type="submission" date="2020-05" db="EMBL/GenBank/DDBJ databases">
        <authorList>
            <person name="Chiriac C."/>
            <person name="Salcher M."/>
            <person name="Ghai R."/>
            <person name="Kavagutti S V."/>
        </authorList>
    </citation>
    <scope>NUCLEOTIDE SEQUENCE</scope>
</reference>